<dbReference type="PANTHER" id="PTHR30546">
    <property type="entry name" value="FLAVODOXIN-RELATED PROTEIN WRBA-RELATED"/>
    <property type="match status" value="1"/>
</dbReference>
<evidence type="ECO:0000256" key="2">
    <source>
        <dbReference type="ARBA" id="ARBA00006961"/>
    </source>
</evidence>
<dbReference type="SUPFAM" id="SSF52218">
    <property type="entry name" value="Flavoproteins"/>
    <property type="match status" value="1"/>
</dbReference>
<keyword evidence="8" id="KW-1185">Reference proteome</keyword>
<gene>
    <name evidence="7" type="primary">wrbA</name>
    <name evidence="7" type="ORF">MNKW57_28690</name>
</gene>
<dbReference type="Proteomes" id="UP001224392">
    <property type="component" value="Unassembled WGS sequence"/>
</dbReference>
<evidence type="ECO:0000313" key="8">
    <source>
        <dbReference type="Proteomes" id="UP001224392"/>
    </source>
</evidence>
<dbReference type="PROSITE" id="PS50902">
    <property type="entry name" value="FLAVODOXIN_LIKE"/>
    <property type="match status" value="1"/>
</dbReference>
<protein>
    <submittedName>
        <fullName evidence="7">NAD(P)H:quinone oxidoreductase</fullName>
    </submittedName>
</protein>
<keyword evidence="3" id="KW-0285">Flavoprotein</keyword>
<feature type="domain" description="Flavodoxin-like" evidence="6">
    <location>
        <begin position="7"/>
        <end position="190"/>
    </location>
</feature>
<feature type="region of interest" description="Disordered" evidence="5">
    <location>
        <begin position="38"/>
        <end position="59"/>
    </location>
</feature>
<proteinExistence type="inferred from homology"/>
<comment type="similarity">
    <text evidence="2">Belongs to the WrbA family.</text>
</comment>
<dbReference type="RefSeq" id="WP_285765154.1">
    <property type="nucleotide sequence ID" value="NZ_BSYJ01000006.1"/>
</dbReference>
<dbReference type="PANTHER" id="PTHR30546:SF23">
    <property type="entry name" value="FLAVOPROTEIN-LIKE PROTEIN YCP4-RELATED"/>
    <property type="match status" value="1"/>
</dbReference>
<dbReference type="NCBIfam" id="NF002999">
    <property type="entry name" value="PRK03767.1"/>
    <property type="match status" value="1"/>
</dbReference>
<name>A0ABQ6M2J5_9GAMM</name>
<evidence type="ECO:0000259" key="6">
    <source>
        <dbReference type="PROSITE" id="PS50902"/>
    </source>
</evidence>
<dbReference type="Pfam" id="PF03358">
    <property type="entry name" value="FMN_red"/>
    <property type="match status" value="1"/>
</dbReference>
<dbReference type="Gene3D" id="3.40.50.360">
    <property type="match status" value="1"/>
</dbReference>
<dbReference type="NCBIfam" id="TIGR01755">
    <property type="entry name" value="flav_wrbA"/>
    <property type="match status" value="1"/>
</dbReference>
<dbReference type="PROSITE" id="PS00201">
    <property type="entry name" value="FLAVODOXIN"/>
    <property type="match status" value="1"/>
</dbReference>
<dbReference type="InterPro" id="IPR010089">
    <property type="entry name" value="Flavoprotein_WrbA-like"/>
</dbReference>
<keyword evidence="4" id="KW-0288">FMN</keyword>
<comment type="cofactor">
    <cofactor evidence="1">
        <name>FMN</name>
        <dbReference type="ChEBI" id="CHEBI:58210"/>
    </cofactor>
</comment>
<dbReference type="InterPro" id="IPR008254">
    <property type="entry name" value="Flavodoxin/NO_synth"/>
</dbReference>
<reference evidence="7 8" key="1">
    <citation type="submission" date="2023-04" db="EMBL/GenBank/DDBJ databases">
        <title>Marinobulbifer ophiurae gen. nov., sp. Nov., isolate from tissue of brittle star Ophioplocus japonicus.</title>
        <authorList>
            <person name="Kawano K."/>
            <person name="Sawayama S."/>
            <person name="Nakagawa S."/>
        </authorList>
    </citation>
    <scope>NUCLEOTIDE SEQUENCE [LARGE SCALE GENOMIC DNA]</scope>
    <source>
        <strain evidence="7 8">NKW57</strain>
    </source>
</reference>
<accession>A0ABQ6M2J5</accession>
<evidence type="ECO:0000256" key="4">
    <source>
        <dbReference type="ARBA" id="ARBA00022643"/>
    </source>
</evidence>
<evidence type="ECO:0000256" key="1">
    <source>
        <dbReference type="ARBA" id="ARBA00001917"/>
    </source>
</evidence>
<organism evidence="7 8">
    <name type="scientific">Biformimicrobium ophioploci</name>
    <dbReference type="NCBI Taxonomy" id="3036711"/>
    <lineage>
        <taxon>Bacteria</taxon>
        <taxon>Pseudomonadati</taxon>
        <taxon>Pseudomonadota</taxon>
        <taxon>Gammaproteobacteria</taxon>
        <taxon>Cellvibrionales</taxon>
        <taxon>Microbulbiferaceae</taxon>
        <taxon>Biformimicrobium</taxon>
    </lineage>
</organism>
<evidence type="ECO:0000256" key="3">
    <source>
        <dbReference type="ARBA" id="ARBA00022630"/>
    </source>
</evidence>
<dbReference type="EMBL" id="BSYJ01000006">
    <property type="protein sequence ID" value="GMG88548.1"/>
    <property type="molecule type" value="Genomic_DNA"/>
</dbReference>
<evidence type="ECO:0000313" key="7">
    <source>
        <dbReference type="EMBL" id="GMG88548.1"/>
    </source>
</evidence>
<comment type="caution">
    <text evidence="7">The sequence shown here is derived from an EMBL/GenBank/DDBJ whole genome shotgun (WGS) entry which is preliminary data.</text>
</comment>
<dbReference type="InterPro" id="IPR005025">
    <property type="entry name" value="FMN_Rdtase-like_dom"/>
</dbReference>
<dbReference type="InterPro" id="IPR029039">
    <property type="entry name" value="Flavoprotein-like_sf"/>
</dbReference>
<evidence type="ECO:0000256" key="5">
    <source>
        <dbReference type="SAM" id="MobiDB-lite"/>
    </source>
</evidence>
<dbReference type="InterPro" id="IPR001226">
    <property type="entry name" value="Flavodoxin_CS"/>
</dbReference>
<sequence>MSSTEYILILYFSRSGSTRAMAAEIAQGVEAAGYEARQRTVPAVSPDTDASEPPVPDSGAPYCTKEDLRGCAGLILGSPTRFGNMAAPLKYFIDQTSDLWLDGSLTGKPAAAFTSTGSLHGGQETTLLSMMLPLMHHGMVIAGIPYGEADLMETSSGGTPYGASHWGGSSEPRPLTAEESRLCRALGTRLATLAGKLK</sequence>